<dbReference type="Gene3D" id="1.10.1040.20">
    <property type="entry name" value="ProC-like, C-terminal domain"/>
    <property type="match status" value="1"/>
</dbReference>
<dbReference type="Pfam" id="PF10727">
    <property type="entry name" value="Rossmann-like"/>
    <property type="match status" value="1"/>
</dbReference>
<sequence length="307" mass="31506">MQSASLEQDLFMDKPALSLIGAGAAGRSLLLALGRLGFPLAAVSSRSSDSARRCAAECGAARVCADPAEAARAGELVIIATPDSAIATVCETVARADGFRPGQLVLHLSGALASNTLESAAGRGADTLAFHPVQTLAEPQQGAAALREAWFCLEGSATAIARGAELAAALSGRHVVIPAAGKPLYHAALCFASNYLVTLEGVAVDLLTHAGIDRTKALLPLLLPLLRGALENLQHCGIPKALTGPISRGDATTVERHLSALDTLSGTSGTLYRQLGLATLALARSRGGLPAESPSRLRECLSDPERV</sequence>
<reference evidence="5 6" key="1">
    <citation type="submission" date="2018-01" db="EMBL/GenBank/DDBJ databases">
        <title>Novel co-symbiosis in the lucinid bivalve Phacoides pectinatus.</title>
        <authorList>
            <person name="Lim S.J."/>
            <person name="Davis B.G."/>
            <person name="Gill D.E."/>
            <person name="Engel A.S."/>
            <person name="Anderson L.C."/>
            <person name="Campbell B.J."/>
        </authorList>
    </citation>
    <scope>NUCLEOTIDE SEQUENCE [LARGE SCALE GENOMIC DNA]</scope>
    <source>
        <strain evidence="5">N3_P5</strain>
    </source>
</reference>
<feature type="domain" description="Putative oxidoreductase/dehydrogenase Rossmann-like" evidence="3">
    <location>
        <begin position="13"/>
        <end position="132"/>
    </location>
</feature>
<dbReference type="InterPro" id="IPR019665">
    <property type="entry name" value="OxRdtase/DH_put_Rossmann_dom"/>
</dbReference>
<feature type="domain" description="DUF2520" evidence="4">
    <location>
        <begin position="150"/>
        <end position="278"/>
    </location>
</feature>
<protein>
    <submittedName>
        <fullName evidence="5">DUF2520 domain-containing protein</fullName>
    </submittedName>
</protein>
<comment type="caution">
    <text evidence="5">The sequence shown here is derived from an EMBL/GenBank/DDBJ whole genome shotgun (WGS) entry which is preliminary data.</text>
</comment>
<feature type="compositionally biased region" description="Basic and acidic residues" evidence="2">
    <location>
        <begin position="295"/>
        <end position="307"/>
    </location>
</feature>
<dbReference type="Gene3D" id="3.40.50.720">
    <property type="entry name" value="NAD(P)-binding Rossmann-like Domain"/>
    <property type="match status" value="1"/>
</dbReference>
<dbReference type="Proteomes" id="UP000250928">
    <property type="component" value="Unassembled WGS sequence"/>
</dbReference>
<dbReference type="PANTHER" id="PTHR40459">
    <property type="entry name" value="CONSERVED HYPOTHETICAL ALANINE AND LEUCINE RICH PROTEIN"/>
    <property type="match status" value="1"/>
</dbReference>
<accession>A0A657PUQ6</accession>
<gene>
    <name evidence="5" type="ORF">C3L24_02560</name>
</gene>
<dbReference type="SUPFAM" id="SSF51735">
    <property type="entry name" value="NAD(P)-binding Rossmann-fold domains"/>
    <property type="match status" value="1"/>
</dbReference>
<evidence type="ECO:0000256" key="2">
    <source>
        <dbReference type="SAM" id="MobiDB-lite"/>
    </source>
</evidence>
<name>A0A657PUQ6_9GAMM</name>
<evidence type="ECO:0000256" key="1">
    <source>
        <dbReference type="ARBA" id="ARBA00023002"/>
    </source>
</evidence>
<evidence type="ECO:0000259" key="4">
    <source>
        <dbReference type="Pfam" id="PF10728"/>
    </source>
</evidence>
<dbReference type="PANTHER" id="PTHR40459:SF1">
    <property type="entry name" value="CONSERVED HYPOTHETICAL ALANINE AND LEUCINE RICH PROTEIN"/>
    <property type="match status" value="1"/>
</dbReference>
<feature type="region of interest" description="Disordered" evidence="2">
    <location>
        <begin position="287"/>
        <end position="307"/>
    </location>
</feature>
<dbReference type="InterPro" id="IPR008927">
    <property type="entry name" value="6-PGluconate_DH-like_C_sf"/>
</dbReference>
<dbReference type="InterPro" id="IPR018931">
    <property type="entry name" value="DUF2520"/>
</dbReference>
<dbReference type="GO" id="GO:0016491">
    <property type="term" value="F:oxidoreductase activity"/>
    <property type="evidence" value="ECO:0007669"/>
    <property type="project" value="UniProtKB-KW"/>
</dbReference>
<dbReference type="AlphaFoldDB" id="A0A657PUQ6"/>
<organism evidence="5 6">
    <name type="scientific">Candidatus Sedimenticola endophacoides</name>
    <dbReference type="NCBI Taxonomy" id="2548426"/>
    <lineage>
        <taxon>Bacteria</taxon>
        <taxon>Pseudomonadati</taxon>
        <taxon>Pseudomonadota</taxon>
        <taxon>Gammaproteobacteria</taxon>
        <taxon>Chromatiales</taxon>
        <taxon>Sedimenticolaceae</taxon>
        <taxon>Sedimenticola</taxon>
    </lineage>
</organism>
<dbReference type="InterPro" id="IPR037108">
    <property type="entry name" value="TM1727-like_C_sf"/>
</dbReference>
<evidence type="ECO:0000313" key="5">
    <source>
        <dbReference type="EMBL" id="PUE04768.1"/>
    </source>
</evidence>
<dbReference type="SUPFAM" id="SSF48179">
    <property type="entry name" value="6-phosphogluconate dehydrogenase C-terminal domain-like"/>
    <property type="match status" value="1"/>
</dbReference>
<keyword evidence="1" id="KW-0560">Oxidoreductase</keyword>
<dbReference type="Pfam" id="PF10728">
    <property type="entry name" value="DUF2520"/>
    <property type="match status" value="1"/>
</dbReference>
<dbReference type="InterPro" id="IPR036291">
    <property type="entry name" value="NAD(P)-bd_dom_sf"/>
</dbReference>
<proteinExistence type="predicted"/>
<evidence type="ECO:0000259" key="3">
    <source>
        <dbReference type="Pfam" id="PF10727"/>
    </source>
</evidence>
<dbReference type="EMBL" id="PQCO01000111">
    <property type="protein sequence ID" value="PUE04768.1"/>
    <property type="molecule type" value="Genomic_DNA"/>
</dbReference>
<evidence type="ECO:0000313" key="6">
    <source>
        <dbReference type="Proteomes" id="UP000250928"/>
    </source>
</evidence>